<evidence type="ECO:0000313" key="2">
    <source>
        <dbReference type="Proteomes" id="UP001224775"/>
    </source>
</evidence>
<dbReference type="InterPro" id="IPR036397">
    <property type="entry name" value="RNaseH_sf"/>
</dbReference>
<accession>A0AAD9D6A3</accession>
<evidence type="ECO:0000313" key="1">
    <source>
        <dbReference type="EMBL" id="KAK1735686.1"/>
    </source>
</evidence>
<evidence type="ECO:0008006" key="3">
    <source>
        <dbReference type="Google" id="ProtNLM"/>
    </source>
</evidence>
<dbReference type="Proteomes" id="UP001224775">
    <property type="component" value="Unassembled WGS sequence"/>
</dbReference>
<proteinExistence type="predicted"/>
<dbReference type="Gene3D" id="3.30.420.10">
    <property type="entry name" value="Ribonuclease H-like superfamily/Ribonuclease H"/>
    <property type="match status" value="1"/>
</dbReference>
<name>A0AAD9D6A3_9STRA</name>
<comment type="caution">
    <text evidence="1">The sequence shown here is derived from an EMBL/GenBank/DDBJ whole genome shotgun (WGS) entry which is preliminary data.</text>
</comment>
<sequence>MVDYDMIEAIVEKMRGVKIKDRPHASRGGRAYPKEVREMVIEMMLSGGIATVKSQVVKQLRAQKKFPVLQTCRRWLRQHLMRGHVLPKRKTGNKVATREITGEALVQLALYRVVRPHARLYEVRAYLANRFPNVKPYSNSQICRAEQRLGLSRKAASSTSQEAYSPKNLMKRKMYWEYPYPLGVAGEKTADIIDIDEARFKLESADRSYGKVAREFRCNLKGRYKKGDPGTNLILAISGDDHNPISFHQQFTEGGTDLFRFYCFMSDLIDFLEENYPNRSFLFTMDNLNIHKHPIILNLIEDAGHRIVFRAPYWSCDGSIEYAFNTIHTILEMSGDKMENVDALVNRINLIIGSLGSFRRYFLHVGFQDN</sequence>
<dbReference type="EMBL" id="JATAAI010000033">
    <property type="protein sequence ID" value="KAK1735686.1"/>
    <property type="molecule type" value="Genomic_DNA"/>
</dbReference>
<keyword evidence="2" id="KW-1185">Reference proteome</keyword>
<protein>
    <recommendedName>
        <fullName evidence="3">Tc1-like transposase DDE domain-containing protein</fullName>
    </recommendedName>
</protein>
<organism evidence="1 2">
    <name type="scientific">Skeletonema marinoi</name>
    <dbReference type="NCBI Taxonomy" id="267567"/>
    <lineage>
        <taxon>Eukaryota</taxon>
        <taxon>Sar</taxon>
        <taxon>Stramenopiles</taxon>
        <taxon>Ochrophyta</taxon>
        <taxon>Bacillariophyta</taxon>
        <taxon>Coscinodiscophyceae</taxon>
        <taxon>Thalassiosirophycidae</taxon>
        <taxon>Thalassiosirales</taxon>
        <taxon>Skeletonemataceae</taxon>
        <taxon>Skeletonema</taxon>
        <taxon>Skeletonema marinoi-dohrnii complex</taxon>
    </lineage>
</organism>
<reference evidence="1" key="1">
    <citation type="submission" date="2023-06" db="EMBL/GenBank/DDBJ databases">
        <title>Survivors Of The Sea: Transcriptome response of Skeletonema marinoi to long-term dormancy.</title>
        <authorList>
            <person name="Pinder M.I.M."/>
            <person name="Kourtchenko O."/>
            <person name="Robertson E.K."/>
            <person name="Larsson T."/>
            <person name="Maumus F."/>
            <person name="Osuna-Cruz C.M."/>
            <person name="Vancaester E."/>
            <person name="Stenow R."/>
            <person name="Vandepoele K."/>
            <person name="Ploug H."/>
            <person name="Bruchert V."/>
            <person name="Godhe A."/>
            <person name="Topel M."/>
        </authorList>
    </citation>
    <scope>NUCLEOTIDE SEQUENCE</scope>
    <source>
        <strain evidence="1">R05AC</strain>
    </source>
</reference>
<gene>
    <name evidence="1" type="ORF">QTG54_013849</name>
</gene>
<dbReference type="AlphaFoldDB" id="A0AAD9D6A3"/>
<dbReference type="GO" id="GO:0003676">
    <property type="term" value="F:nucleic acid binding"/>
    <property type="evidence" value="ECO:0007669"/>
    <property type="project" value="InterPro"/>
</dbReference>